<gene>
    <name evidence="1" type="ORF">HDA32_005881</name>
</gene>
<name>A0A852U3K3_9ACTN</name>
<dbReference type="AlphaFoldDB" id="A0A852U3K3"/>
<sequence length="69" mass="7692">MSDSLNRRMPPPAAEFARPVEGPSVYAPLRGLLDDPRTEALLRERVPRLFDHPGSWTWPAVSPRSSSPP</sequence>
<reference evidence="1 2" key="1">
    <citation type="submission" date="2020-07" db="EMBL/GenBank/DDBJ databases">
        <title>Sequencing the genomes of 1000 actinobacteria strains.</title>
        <authorList>
            <person name="Klenk H.-P."/>
        </authorList>
    </citation>
    <scope>NUCLEOTIDE SEQUENCE [LARGE SCALE GENOMIC DNA]</scope>
    <source>
        <strain evidence="1 2">CXB654</strain>
    </source>
</reference>
<accession>A0A852U3K3</accession>
<comment type="caution">
    <text evidence="1">The sequence shown here is derived from an EMBL/GenBank/DDBJ whole genome shotgun (WGS) entry which is preliminary data.</text>
</comment>
<proteinExistence type="predicted"/>
<dbReference type="EMBL" id="JACCCC010000001">
    <property type="protein sequence ID" value="NYE50761.1"/>
    <property type="molecule type" value="Genomic_DNA"/>
</dbReference>
<evidence type="ECO:0000313" key="1">
    <source>
        <dbReference type="EMBL" id="NYE50761.1"/>
    </source>
</evidence>
<dbReference type="RefSeq" id="WP_179646189.1">
    <property type="nucleotide sequence ID" value="NZ_BAAAYY010000045.1"/>
</dbReference>
<protein>
    <submittedName>
        <fullName evidence="1">Uncharacterized protein</fullName>
    </submittedName>
</protein>
<dbReference type="Proteomes" id="UP000589036">
    <property type="component" value="Unassembled WGS sequence"/>
</dbReference>
<organism evidence="1 2">
    <name type="scientific">Spinactinospora alkalitolerans</name>
    <dbReference type="NCBI Taxonomy" id="687207"/>
    <lineage>
        <taxon>Bacteria</taxon>
        <taxon>Bacillati</taxon>
        <taxon>Actinomycetota</taxon>
        <taxon>Actinomycetes</taxon>
        <taxon>Streptosporangiales</taxon>
        <taxon>Nocardiopsidaceae</taxon>
        <taxon>Spinactinospora</taxon>
    </lineage>
</organism>
<evidence type="ECO:0000313" key="2">
    <source>
        <dbReference type="Proteomes" id="UP000589036"/>
    </source>
</evidence>
<keyword evidence="2" id="KW-1185">Reference proteome</keyword>